<dbReference type="SUPFAM" id="SSF111369">
    <property type="entry name" value="HlyD-like secretion proteins"/>
    <property type="match status" value="1"/>
</dbReference>
<dbReference type="Pfam" id="PF25876">
    <property type="entry name" value="HH_MFP_RND"/>
    <property type="match status" value="1"/>
</dbReference>
<evidence type="ECO:0000259" key="8">
    <source>
        <dbReference type="Pfam" id="PF25967"/>
    </source>
</evidence>
<dbReference type="Pfam" id="PF25917">
    <property type="entry name" value="BSH_RND"/>
    <property type="match status" value="1"/>
</dbReference>
<evidence type="ECO:0000256" key="1">
    <source>
        <dbReference type="ARBA" id="ARBA00004196"/>
    </source>
</evidence>
<dbReference type="InterPro" id="IPR058625">
    <property type="entry name" value="MdtA-like_BSH"/>
</dbReference>
<comment type="subcellular location">
    <subcellularLocation>
        <location evidence="1">Cell envelope</location>
    </subcellularLocation>
</comment>
<keyword evidence="10" id="KW-1185">Reference proteome</keyword>
<evidence type="ECO:0000256" key="4">
    <source>
        <dbReference type="SAM" id="SignalP"/>
    </source>
</evidence>
<feature type="chain" id="PRO_5045769747" evidence="4">
    <location>
        <begin position="24"/>
        <end position="429"/>
    </location>
</feature>
<dbReference type="PANTHER" id="PTHR30158:SF3">
    <property type="entry name" value="MULTIDRUG EFFLUX PUMP SUBUNIT ACRA-RELATED"/>
    <property type="match status" value="1"/>
</dbReference>
<feature type="region of interest" description="Disordered" evidence="3">
    <location>
        <begin position="383"/>
        <end position="429"/>
    </location>
</feature>
<keyword evidence="4" id="KW-0732">Signal</keyword>
<feature type="domain" description="Multidrug resistance protein MdtA-like barrel-sandwich hybrid" evidence="6">
    <location>
        <begin position="70"/>
        <end position="213"/>
    </location>
</feature>
<evidence type="ECO:0000259" key="5">
    <source>
        <dbReference type="Pfam" id="PF25876"/>
    </source>
</evidence>
<dbReference type="NCBIfam" id="TIGR01730">
    <property type="entry name" value="RND_mfp"/>
    <property type="match status" value="1"/>
</dbReference>
<dbReference type="Gene3D" id="2.40.420.20">
    <property type="match status" value="1"/>
</dbReference>
<evidence type="ECO:0000256" key="3">
    <source>
        <dbReference type="SAM" id="MobiDB-lite"/>
    </source>
</evidence>
<protein>
    <submittedName>
        <fullName evidence="9">Efflux RND transporter periplasmic adaptor subunit</fullName>
    </submittedName>
</protein>
<dbReference type="InterPro" id="IPR058624">
    <property type="entry name" value="MdtA-like_HH"/>
</dbReference>
<reference evidence="10" key="1">
    <citation type="journal article" date="2019" name="Int. J. Syst. Evol. Microbiol.">
        <title>The Global Catalogue of Microorganisms (GCM) 10K type strain sequencing project: providing services to taxonomists for standard genome sequencing and annotation.</title>
        <authorList>
            <consortium name="The Broad Institute Genomics Platform"/>
            <consortium name="The Broad Institute Genome Sequencing Center for Infectious Disease"/>
            <person name="Wu L."/>
            <person name="Ma J."/>
        </authorList>
    </citation>
    <scope>NUCLEOTIDE SEQUENCE [LARGE SCALE GENOMIC DNA]</scope>
    <source>
        <strain evidence="10">KCTC 42986</strain>
    </source>
</reference>
<dbReference type="Gene3D" id="2.40.30.170">
    <property type="match status" value="1"/>
</dbReference>
<evidence type="ECO:0000256" key="2">
    <source>
        <dbReference type="ARBA" id="ARBA00009477"/>
    </source>
</evidence>
<dbReference type="RefSeq" id="WP_390326015.1">
    <property type="nucleotide sequence ID" value="NZ_JBHRTP010000024.1"/>
</dbReference>
<organism evidence="9 10">
    <name type="scientific">Undibacterium arcticum</name>
    <dbReference type="NCBI Taxonomy" id="1762892"/>
    <lineage>
        <taxon>Bacteria</taxon>
        <taxon>Pseudomonadati</taxon>
        <taxon>Pseudomonadota</taxon>
        <taxon>Betaproteobacteria</taxon>
        <taxon>Burkholderiales</taxon>
        <taxon>Oxalobacteraceae</taxon>
        <taxon>Undibacterium</taxon>
    </lineage>
</organism>
<evidence type="ECO:0000259" key="6">
    <source>
        <dbReference type="Pfam" id="PF25917"/>
    </source>
</evidence>
<dbReference type="Proteomes" id="UP001595530">
    <property type="component" value="Unassembled WGS sequence"/>
</dbReference>
<dbReference type="EMBL" id="JBHRTP010000024">
    <property type="protein sequence ID" value="MFC3108203.1"/>
    <property type="molecule type" value="Genomic_DNA"/>
</dbReference>
<feature type="domain" description="Multidrug resistance protein MdtA-like C-terminal permuted SH3" evidence="8">
    <location>
        <begin position="311"/>
        <end position="372"/>
    </location>
</feature>
<dbReference type="InterPro" id="IPR058626">
    <property type="entry name" value="MdtA-like_b-barrel"/>
</dbReference>
<dbReference type="Gene3D" id="1.10.287.470">
    <property type="entry name" value="Helix hairpin bin"/>
    <property type="match status" value="1"/>
</dbReference>
<dbReference type="Pfam" id="PF25967">
    <property type="entry name" value="RND-MFP_C"/>
    <property type="match status" value="1"/>
</dbReference>
<dbReference type="Pfam" id="PF25944">
    <property type="entry name" value="Beta-barrel_RND"/>
    <property type="match status" value="1"/>
</dbReference>
<feature type="compositionally biased region" description="Polar residues" evidence="3">
    <location>
        <begin position="420"/>
        <end position="429"/>
    </location>
</feature>
<proteinExistence type="inferred from homology"/>
<dbReference type="PANTHER" id="PTHR30158">
    <property type="entry name" value="ACRA/E-RELATED COMPONENT OF DRUG EFFLUX TRANSPORTER"/>
    <property type="match status" value="1"/>
</dbReference>
<dbReference type="InterPro" id="IPR006143">
    <property type="entry name" value="RND_pump_MFP"/>
</dbReference>
<sequence>MISVSPLPRLTRITLAISSVALAVALAGCGDKSVAQGPGAMPPAEVSVITVAPTSLAITTELPGRLEASRVAQVRARAAGIVLKRVFREGSDVKSGDVLYRIDPAPFQATYASTEAAVAKAEATQLQASLKAQRYKPLVEQNAVSKQEYDDVVAAQKQTTADVAAARAARQSAGLNLSYATVTAPISGRIGRAQVTEGALVGQGEATPLATIQQIDPVYVNLTQSSADALRLQRAMASGKLKSLGQGQAKVTLVTEDGREHPQAGKLLFSEVSVDESSGAVSLRAEFPNPDHFLLPGMYVRARLQQAVNDQAITVPQQAVVRGPEGTSVMVVGSDGKVATRAIKADTAQGDRWIVSDGLKAGDQVIVEGLQKIKPGAPVKAMPWTKAAANQPPPASQPNVGANPGADAKTSAGAKPAASDSAQKPGQKT</sequence>
<evidence type="ECO:0000313" key="9">
    <source>
        <dbReference type="EMBL" id="MFC3108203.1"/>
    </source>
</evidence>
<feature type="domain" description="Multidrug resistance protein MdtA-like beta-barrel" evidence="7">
    <location>
        <begin position="217"/>
        <end position="307"/>
    </location>
</feature>
<accession>A0ABV7EZM0</accession>
<gene>
    <name evidence="9" type="ORF">ACFOFO_09545</name>
</gene>
<evidence type="ECO:0000259" key="7">
    <source>
        <dbReference type="Pfam" id="PF25944"/>
    </source>
</evidence>
<feature type="domain" description="Multidrug resistance protein MdtA-like alpha-helical hairpin" evidence="5">
    <location>
        <begin position="111"/>
        <end position="180"/>
    </location>
</feature>
<comment type="similarity">
    <text evidence="2">Belongs to the membrane fusion protein (MFP) (TC 8.A.1) family.</text>
</comment>
<evidence type="ECO:0000313" key="10">
    <source>
        <dbReference type="Proteomes" id="UP001595530"/>
    </source>
</evidence>
<name>A0ABV7EZM0_9BURK</name>
<dbReference type="Gene3D" id="2.40.50.100">
    <property type="match status" value="1"/>
</dbReference>
<dbReference type="InterPro" id="IPR058627">
    <property type="entry name" value="MdtA-like_C"/>
</dbReference>
<feature type="signal peptide" evidence="4">
    <location>
        <begin position="1"/>
        <end position="23"/>
    </location>
</feature>
<comment type="caution">
    <text evidence="9">The sequence shown here is derived from an EMBL/GenBank/DDBJ whole genome shotgun (WGS) entry which is preliminary data.</text>
</comment>